<keyword evidence="1" id="KW-0059">Arsenical resistance</keyword>
<name>A0A7V0T4C3_UNCW3</name>
<feature type="domain" description="Phosphotyrosine protein phosphatase I" evidence="2">
    <location>
        <begin position="1"/>
        <end position="110"/>
    </location>
</feature>
<dbReference type="EMBL" id="DSBX01000060">
    <property type="protein sequence ID" value="HDQ98984.1"/>
    <property type="molecule type" value="Genomic_DNA"/>
</dbReference>
<evidence type="ECO:0000313" key="3">
    <source>
        <dbReference type="EMBL" id="HDQ98984.1"/>
    </source>
</evidence>
<dbReference type="PANTHER" id="PTHR43428:SF1">
    <property type="entry name" value="ARSENATE REDUCTASE"/>
    <property type="match status" value="1"/>
</dbReference>
<accession>A0A7V0T4C3</accession>
<protein>
    <recommendedName>
        <fullName evidence="2">Phosphotyrosine protein phosphatase I domain-containing protein</fullName>
    </recommendedName>
</protein>
<dbReference type="InterPro" id="IPR036196">
    <property type="entry name" value="Ptyr_pPase_sf"/>
</dbReference>
<dbReference type="Proteomes" id="UP000885672">
    <property type="component" value="Unassembled WGS sequence"/>
</dbReference>
<dbReference type="Gene3D" id="3.40.50.2300">
    <property type="match status" value="1"/>
</dbReference>
<evidence type="ECO:0000259" key="2">
    <source>
        <dbReference type="SMART" id="SM00226"/>
    </source>
</evidence>
<comment type="caution">
    <text evidence="3">The sequence shown here is derived from an EMBL/GenBank/DDBJ whole genome shotgun (WGS) entry which is preliminary data.</text>
</comment>
<gene>
    <name evidence="3" type="ORF">ENN51_01665</name>
</gene>
<dbReference type="PANTHER" id="PTHR43428">
    <property type="entry name" value="ARSENATE REDUCTASE"/>
    <property type="match status" value="1"/>
</dbReference>
<dbReference type="SUPFAM" id="SSF52788">
    <property type="entry name" value="Phosphotyrosine protein phosphatases I"/>
    <property type="match status" value="1"/>
</dbReference>
<dbReference type="AlphaFoldDB" id="A0A7V0T4C3"/>
<reference evidence="3" key="1">
    <citation type="journal article" date="2020" name="mSystems">
        <title>Genome- and Community-Level Interaction Insights into Carbon Utilization and Element Cycling Functions of Hydrothermarchaeota in Hydrothermal Sediment.</title>
        <authorList>
            <person name="Zhou Z."/>
            <person name="Liu Y."/>
            <person name="Xu W."/>
            <person name="Pan J."/>
            <person name="Luo Z.H."/>
            <person name="Li M."/>
        </authorList>
    </citation>
    <scope>NUCLEOTIDE SEQUENCE [LARGE SCALE GENOMIC DNA]</scope>
    <source>
        <strain evidence="3">SpSt-1182</strain>
    </source>
</reference>
<sequence length="126" mass="13969">MAEAFCRDLGRDVECASAGSAPASRVQPDTVAVMKEDGLDITAARPKGFADLAGRDWDYLVTMGCEVACPFLPGARQVQWQIADPYGKGLEEYRRVRDIIRRQVRDLLASLGRLRHTPEDDHQPLA</sequence>
<dbReference type="InterPro" id="IPR023485">
    <property type="entry name" value="Ptyr_pPase"/>
</dbReference>
<dbReference type="GO" id="GO:0046685">
    <property type="term" value="P:response to arsenic-containing substance"/>
    <property type="evidence" value="ECO:0007669"/>
    <property type="project" value="UniProtKB-KW"/>
</dbReference>
<dbReference type="Pfam" id="PF01451">
    <property type="entry name" value="LMWPc"/>
    <property type="match status" value="1"/>
</dbReference>
<dbReference type="SMART" id="SM00226">
    <property type="entry name" value="LMWPc"/>
    <property type="match status" value="1"/>
</dbReference>
<evidence type="ECO:0000256" key="1">
    <source>
        <dbReference type="ARBA" id="ARBA00022849"/>
    </source>
</evidence>
<organism evidence="3">
    <name type="scientific">candidate division WOR-3 bacterium</name>
    <dbReference type="NCBI Taxonomy" id="2052148"/>
    <lineage>
        <taxon>Bacteria</taxon>
        <taxon>Bacteria division WOR-3</taxon>
    </lineage>
</organism>
<proteinExistence type="predicted"/>